<name>A0A7J6L4J0_PEROL</name>
<protein>
    <submittedName>
        <fullName evidence="2">Uncharacterized protein</fullName>
    </submittedName>
</protein>
<proteinExistence type="predicted"/>
<reference evidence="2 3" key="1">
    <citation type="submission" date="2020-04" db="EMBL/GenBank/DDBJ databases">
        <title>Perkinsus olseni comparative genomics.</title>
        <authorList>
            <person name="Bogema D.R."/>
        </authorList>
    </citation>
    <scope>NUCLEOTIDE SEQUENCE [LARGE SCALE GENOMIC DNA]</scope>
    <source>
        <strain evidence="2">ATCC PRA-31</strain>
    </source>
</reference>
<sequence>MTQLIISLNILLAVILLAANGQVMKLETTYEESPPYGFGFFHTLTDGPQQQLATTRSQSVGVKLTDSLQLPSFNPDDSDDWQFFIKSWERVVGLAGNINEGTKLELLHQSMKGSGKKIADAYVNGVETSYAGLKKYLQATYELSPQCRRVRVLKRYNSLRLANQPSLTDFK</sequence>
<keyword evidence="1" id="KW-0732">Signal</keyword>
<dbReference type="AlphaFoldDB" id="A0A7J6L4J0"/>
<dbReference type="Proteomes" id="UP000572268">
    <property type="component" value="Unassembled WGS sequence"/>
</dbReference>
<evidence type="ECO:0000313" key="2">
    <source>
        <dbReference type="EMBL" id="KAF4653796.1"/>
    </source>
</evidence>
<feature type="signal peptide" evidence="1">
    <location>
        <begin position="1"/>
        <end position="21"/>
    </location>
</feature>
<dbReference type="EMBL" id="JABANN010000776">
    <property type="protein sequence ID" value="KAF4653796.1"/>
    <property type="molecule type" value="Genomic_DNA"/>
</dbReference>
<evidence type="ECO:0000313" key="3">
    <source>
        <dbReference type="Proteomes" id="UP000572268"/>
    </source>
</evidence>
<accession>A0A7J6L4J0</accession>
<feature type="chain" id="PRO_5029776435" evidence="1">
    <location>
        <begin position="22"/>
        <end position="171"/>
    </location>
</feature>
<evidence type="ECO:0000256" key="1">
    <source>
        <dbReference type="SAM" id="SignalP"/>
    </source>
</evidence>
<gene>
    <name evidence="2" type="ORF">FOL46_009007</name>
</gene>
<organism evidence="2 3">
    <name type="scientific">Perkinsus olseni</name>
    <name type="common">Perkinsus atlanticus</name>
    <dbReference type="NCBI Taxonomy" id="32597"/>
    <lineage>
        <taxon>Eukaryota</taxon>
        <taxon>Sar</taxon>
        <taxon>Alveolata</taxon>
        <taxon>Perkinsozoa</taxon>
        <taxon>Perkinsea</taxon>
        <taxon>Perkinsida</taxon>
        <taxon>Perkinsidae</taxon>
        <taxon>Perkinsus</taxon>
    </lineage>
</organism>
<feature type="non-terminal residue" evidence="2">
    <location>
        <position position="171"/>
    </location>
</feature>
<comment type="caution">
    <text evidence="2">The sequence shown here is derived from an EMBL/GenBank/DDBJ whole genome shotgun (WGS) entry which is preliminary data.</text>
</comment>